<feature type="compositionally biased region" description="Polar residues" evidence="2">
    <location>
        <begin position="243"/>
        <end position="253"/>
    </location>
</feature>
<dbReference type="Pfam" id="PF01476">
    <property type="entry name" value="LysM"/>
    <property type="match status" value="2"/>
</dbReference>
<feature type="compositionally biased region" description="Low complexity" evidence="2">
    <location>
        <begin position="70"/>
        <end position="84"/>
    </location>
</feature>
<evidence type="ECO:0000256" key="2">
    <source>
        <dbReference type="SAM" id="MobiDB-lite"/>
    </source>
</evidence>
<evidence type="ECO:0000256" key="1">
    <source>
        <dbReference type="ARBA" id="ARBA00038420"/>
    </source>
</evidence>
<dbReference type="RefSeq" id="WP_238747546.1">
    <property type="nucleotide sequence ID" value="NZ_JAKOOW010000025.1"/>
</dbReference>
<dbReference type="PANTHER" id="PTHR21666:SF263">
    <property type="entry name" value="MUREIN HYDROLASE ACTIVATOR NLPD"/>
    <property type="match status" value="1"/>
</dbReference>
<evidence type="ECO:0000259" key="4">
    <source>
        <dbReference type="PROSITE" id="PS51782"/>
    </source>
</evidence>
<dbReference type="InterPro" id="IPR011055">
    <property type="entry name" value="Dup_hybrid_motif"/>
</dbReference>
<keyword evidence="3" id="KW-0732">Signal</keyword>
<dbReference type="Proteomes" id="UP001298424">
    <property type="component" value="Unassembled WGS sequence"/>
</dbReference>
<dbReference type="InterPro" id="IPR036779">
    <property type="entry name" value="LysM_dom_sf"/>
</dbReference>
<dbReference type="PROSITE" id="PS51782">
    <property type="entry name" value="LYSM"/>
    <property type="match status" value="2"/>
</dbReference>
<feature type="chain" id="PRO_5045562788" evidence="3">
    <location>
        <begin position="21"/>
        <end position="381"/>
    </location>
</feature>
<dbReference type="Pfam" id="PF01551">
    <property type="entry name" value="Peptidase_M23"/>
    <property type="match status" value="1"/>
</dbReference>
<accession>A0ABS9NN67</accession>
<feature type="region of interest" description="Disordered" evidence="2">
    <location>
        <begin position="224"/>
        <end position="254"/>
    </location>
</feature>
<keyword evidence="6" id="KW-1185">Reference proteome</keyword>
<gene>
    <name evidence="5" type="ORF">MB824_07020</name>
</gene>
<dbReference type="EMBL" id="JAKOOW010000025">
    <property type="protein sequence ID" value="MCG6504242.1"/>
    <property type="molecule type" value="Genomic_DNA"/>
</dbReference>
<feature type="region of interest" description="Disordered" evidence="2">
    <location>
        <begin position="160"/>
        <end position="179"/>
    </location>
</feature>
<feature type="compositionally biased region" description="Gly residues" evidence="2">
    <location>
        <begin position="164"/>
        <end position="175"/>
    </location>
</feature>
<name>A0ABS9NN67_9NEIS</name>
<evidence type="ECO:0000313" key="6">
    <source>
        <dbReference type="Proteomes" id="UP001298424"/>
    </source>
</evidence>
<dbReference type="PANTHER" id="PTHR21666">
    <property type="entry name" value="PEPTIDASE-RELATED"/>
    <property type="match status" value="1"/>
</dbReference>
<dbReference type="PROSITE" id="PS51257">
    <property type="entry name" value="PROKAR_LIPOPROTEIN"/>
    <property type="match status" value="1"/>
</dbReference>
<feature type="domain" description="LysM" evidence="4">
    <location>
        <begin position="178"/>
        <end position="221"/>
    </location>
</feature>
<feature type="region of interest" description="Disordered" evidence="2">
    <location>
        <begin position="30"/>
        <end position="95"/>
    </location>
</feature>
<dbReference type="InterPro" id="IPR016047">
    <property type="entry name" value="M23ase_b-sheet_dom"/>
</dbReference>
<dbReference type="SUPFAM" id="SSF54106">
    <property type="entry name" value="LysM domain"/>
    <property type="match status" value="2"/>
</dbReference>
<dbReference type="SMART" id="SM00257">
    <property type="entry name" value="LysM"/>
    <property type="match status" value="2"/>
</dbReference>
<reference evidence="5 6" key="1">
    <citation type="submission" date="2022-02" db="EMBL/GenBank/DDBJ databases">
        <title>Genome sequence data of Kingella unionensis sp. nov. strain CICC 24913 (CCUG 75125).</title>
        <authorList>
            <person name="Xiao M."/>
        </authorList>
    </citation>
    <scope>NUCLEOTIDE SEQUENCE [LARGE SCALE GENOMIC DNA]</scope>
    <source>
        <strain evidence="5 6">CICC 24913</strain>
    </source>
</reference>
<feature type="compositionally biased region" description="Polar residues" evidence="2">
    <location>
        <begin position="34"/>
        <end position="50"/>
    </location>
</feature>
<feature type="domain" description="LysM" evidence="4">
    <location>
        <begin position="112"/>
        <end position="155"/>
    </location>
</feature>
<dbReference type="Gene3D" id="2.70.70.10">
    <property type="entry name" value="Glucose Permease (Domain IIA)"/>
    <property type="match status" value="1"/>
</dbReference>
<evidence type="ECO:0000313" key="5">
    <source>
        <dbReference type="EMBL" id="MCG6504242.1"/>
    </source>
</evidence>
<proteinExistence type="inferred from homology"/>
<feature type="compositionally biased region" description="Polar residues" evidence="2">
    <location>
        <begin position="59"/>
        <end position="69"/>
    </location>
</feature>
<comment type="similarity">
    <text evidence="1">Belongs to the E.coli NlpD/Haemophilus LppB family.</text>
</comment>
<dbReference type="InterPro" id="IPR018392">
    <property type="entry name" value="LysM"/>
</dbReference>
<evidence type="ECO:0000256" key="3">
    <source>
        <dbReference type="SAM" id="SignalP"/>
    </source>
</evidence>
<sequence length="381" mass="39822">MKTARAFRLMLPAAAAALLAACTNTQPPAPVTDGTISGGSTATVGSNDGSVYTPPGGDTVQNNTQNPYETTPYTPSGSGSTGQSDNGSVYTPPARTGGTFVPNYAPVDVNASTHRVVAGDTIYNISKRYGISQNNLREWNNLAGDNINVGQVLRVKPHGAAGSYSGGSSAGGSVSGSGTHRVAAGDTVYNISKRYGISQNDLREWNNLAGDNIQIGQVLRVGSGGGSSASVRPQPQPQPQPENHASVTPSANTGKYGGITWQSPVPGGRVIKAFSTEARGIEVGSSRGQSVLAAADGTVIYGTKGPRDFEQLVIIQHSPQYLSAYGYNEKLLVKEGQRVKRGQKIAVTGSKGKLHLEIREKSKVNNNDKAIPIDPTRFIPF</sequence>
<comment type="caution">
    <text evidence="5">The sequence shown here is derived from an EMBL/GenBank/DDBJ whole genome shotgun (WGS) entry which is preliminary data.</text>
</comment>
<dbReference type="CDD" id="cd12797">
    <property type="entry name" value="M23_peptidase"/>
    <property type="match status" value="1"/>
</dbReference>
<dbReference type="SUPFAM" id="SSF51261">
    <property type="entry name" value="Duplicated hybrid motif"/>
    <property type="match status" value="1"/>
</dbReference>
<dbReference type="Gene3D" id="3.10.350.10">
    <property type="entry name" value="LysM domain"/>
    <property type="match status" value="2"/>
</dbReference>
<organism evidence="5 6">
    <name type="scientific">Kingella pumchi</name>
    <dbReference type="NCBI Taxonomy" id="2779506"/>
    <lineage>
        <taxon>Bacteria</taxon>
        <taxon>Pseudomonadati</taxon>
        <taxon>Pseudomonadota</taxon>
        <taxon>Betaproteobacteria</taxon>
        <taxon>Neisseriales</taxon>
        <taxon>Neisseriaceae</taxon>
        <taxon>Kingella</taxon>
    </lineage>
</organism>
<dbReference type="CDD" id="cd00118">
    <property type="entry name" value="LysM"/>
    <property type="match status" value="2"/>
</dbReference>
<protein>
    <submittedName>
        <fullName evidence="5">LysM peptidoglycan-binding domain-containing protein</fullName>
    </submittedName>
</protein>
<dbReference type="InterPro" id="IPR050570">
    <property type="entry name" value="Cell_wall_metabolism_enzyme"/>
</dbReference>
<feature type="signal peptide" evidence="3">
    <location>
        <begin position="1"/>
        <end position="20"/>
    </location>
</feature>